<evidence type="ECO:0000256" key="11">
    <source>
        <dbReference type="ARBA" id="ARBA00023027"/>
    </source>
</evidence>
<dbReference type="InterPro" id="IPR001457">
    <property type="entry name" value="NADH_UbQ/plastoQ_OxRdtase_su6"/>
</dbReference>
<keyword evidence="11 15" id="KW-0520">NAD</keyword>
<keyword evidence="9 15" id="KW-0249">Electron transport</keyword>
<evidence type="ECO:0000256" key="14">
    <source>
        <dbReference type="ARBA" id="ARBA00049551"/>
    </source>
</evidence>
<dbReference type="GO" id="GO:0031966">
    <property type="term" value="C:mitochondrial membrane"/>
    <property type="evidence" value="ECO:0007669"/>
    <property type="project" value="UniProtKB-SubCell"/>
</dbReference>
<comment type="similarity">
    <text evidence="2 15">Belongs to the complex I subunit 6 family.</text>
</comment>
<sequence length="174" mass="20224">MIKLVLYMLTVMSGILFMQMNHPLAMGLMLLIQTLLICLTSGLMTQTFWFSYMLFLIFLGGMLVLFIYVTSLASNEMFTMSMTLFMMTVMFMMLSGTVLLFTDKTLLYQFMENNEMMKTELINYPIKENSVVLTKLYNFPTSMITVMLINYLLITLIVTIKITNIFYGPLRQMN</sequence>
<dbReference type="InterPro" id="IPR050269">
    <property type="entry name" value="ComplexI_Subunit6"/>
</dbReference>
<dbReference type="PANTHER" id="PTHR11435">
    <property type="entry name" value="NADH UBIQUINONE OXIDOREDUCTASE SUBUNIT ND6"/>
    <property type="match status" value="1"/>
</dbReference>
<evidence type="ECO:0000256" key="6">
    <source>
        <dbReference type="ARBA" id="ARBA00022660"/>
    </source>
</evidence>
<dbReference type="EC" id="7.1.1.2" evidence="3 15"/>
<evidence type="ECO:0000256" key="7">
    <source>
        <dbReference type="ARBA" id="ARBA00022692"/>
    </source>
</evidence>
<feature type="transmembrane region" description="Helical" evidence="15">
    <location>
        <begin position="21"/>
        <end position="43"/>
    </location>
</feature>
<keyword evidence="15" id="KW-0830">Ubiquinone</keyword>
<gene>
    <name evidence="16" type="primary">nad6</name>
</gene>
<geneLocation type="mitochondrion" evidence="16"/>
<comment type="catalytic activity">
    <reaction evidence="14 15">
        <text>a ubiquinone + NADH + 5 H(+)(in) = a ubiquinol + NAD(+) + 4 H(+)(out)</text>
        <dbReference type="Rhea" id="RHEA:29091"/>
        <dbReference type="Rhea" id="RHEA-COMP:9565"/>
        <dbReference type="Rhea" id="RHEA-COMP:9566"/>
        <dbReference type="ChEBI" id="CHEBI:15378"/>
        <dbReference type="ChEBI" id="CHEBI:16389"/>
        <dbReference type="ChEBI" id="CHEBI:17976"/>
        <dbReference type="ChEBI" id="CHEBI:57540"/>
        <dbReference type="ChEBI" id="CHEBI:57945"/>
        <dbReference type="EC" id="7.1.1.2"/>
    </reaction>
</comment>
<evidence type="ECO:0000256" key="13">
    <source>
        <dbReference type="ARBA" id="ARBA00023136"/>
    </source>
</evidence>
<protein>
    <recommendedName>
        <fullName evidence="4 15">NADH-ubiquinone oxidoreductase chain 6</fullName>
        <ecNumber evidence="3 15">7.1.1.2</ecNumber>
    </recommendedName>
</protein>
<dbReference type="GO" id="GO:0008137">
    <property type="term" value="F:NADH dehydrogenase (ubiquinone) activity"/>
    <property type="evidence" value="ECO:0007669"/>
    <property type="project" value="UniProtKB-UniRule"/>
</dbReference>
<evidence type="ECO:0000256" key="10">
    <source>
        <dbReference type="ARBA" id="ARBA00022989"/>
    </source>
</evidence>
<comment type="subcellular location">
    <subcellularLocation>
        <location evidence="1 15">Mitochondrion membrane</location>
        <topology evidence="1 15">Multi-pass membrane protein</topology>
    </subcellularLocation>
</comment>
<evidence type="ECO:0000256" key="4">
    <source>
        <dbReference type="ARBA" id="ARBA00021095"/>
    </source>
</evidence>
<evidence type="ECO:0000256" key="2">
    <source>
        <dbReference type="ARBA" id="ARBA00005698"/>
    </source>
</evidence>
<keyword evidence="8 15" id="KW-1278">Translocase</keyword>
<name>A0A5S9H8J0_9MUSC</name>
<keyword evidence="10 15" id="KW-1133">Transmembrane helix</keyword>
<feature type="transmembrane region" description="Helical" evidence="15">
    <location>
        <begin position="82"/>
        <end position="101"/>
    </location>
</feature>
<evidence type="ECO:0000256" key="1">
    <source>
        <dbReference type="ARBA" id="ARBA00004225"/>
    </source>
</evidence>
<dbReference type="Pfam" id="PF00499">
    <property type="entry name" value="Oxidored_q3"/>
    <property type="match status" value="1"/>
</dbReference>
<reference evidence="16" key="1">
    <citation type="submission" date="2018-10" db="EMBL/GenBank/DDBJ databases">
        <title>The complete mitochondrial genome of Dasypogon diadema.</title>
        <authorList>
            <person name="Drukewitz S.H."/>
        </authorList>
    </citation>
    <scope>NUCLEOTIDE SEQUENCE</scope>
</reference>
<keyword evidence="7 15" id="KW-0812">Transmembrane</keyword>
<dbReference type="PANTHER" id="PTHR11435:SF1">
    <property type="entry name" value="NADH-UBIQUINONE OXIDOREDUCTASE CHAIN 6"/>
    <property type="match status" value="1"/>
</dbReference>
<feature type="transmembrane region" description="Helical" evidence="15">
    <location>
        <begin position="143"/>
        <end position="167"/>
    </location>
</feature>
<keyword evidence="5 15" id="KW-0813">Transport</keyword>
<evidence type="ECO:0000313" key="16">
    <source>
        <dbReference type="EMBL" id="AYW52664.1"/>
    </source>
</evidence>
<accession>A0A5S9H8J0</accession>
<proteinExistence type="inferred from homology"/>
<feature type="transmembrane region" description="Helical" evidence="15">
    <location>
        <begin position="49"/>
        <end position="70"/>
    </location>
</feature>
<evidence type="ECO:0000256" key="8">
    <source>
        <dbReference type="ARBA" id="ARBA00022967"/>
    </source>
</evidence>
<dbReference type="EMBL" id="MK061306">
    <property type="protein sequence ID" value="AYW52664.1"/>
    <property type="molecule type" value="Genomic_DNA"/>
</dbReference>
<organism evidence="16">
    <name type="scientific">Dasypogon diadema</name>
    <dbReference type="NCBI Taxonomy" id="468822"/>
    <lineage>
        <taxon>Eukaryota</taxon>
        <taxon>Metazoa</taxon>
        <taxon>Ecdysozoa</taxon>
        <taxon>Arthropoda</taxon>
        <taxon>Hexapoda</taxon>
        <taxon>Insecta</taxon>
        <taxon>Pterygota</taxon>
        <taxon>Neoptera</taxon>
        <taxon>Endopterygota</taxon>
        <taxon>Diptera</taxon>
        <taxon>Brachycera</taxon>
        <taxon>Muscomorpha</taxon>
        <taxon>Asiloidea</taxon>
        <taxon>Asilidae</taxon>
        <taxon>Dasypogoninae</taxon>
        <taxon>Dasypogon</taxon>
    </lineage>
</organism>
<evidence type="ECO:0000256" key="15">
    <source>
        <dbReference type="RuleBase" id="RU004430"/>
    </source>
</evidence>
<evidence type="ECO:0000256" key="9">
    <source>
        <dbReference type="ARBA" id="ARBA00022982"/>
    </source>
</evidence>
<comment type="function">
    <text evidence="15">Core subunit of the mitochondrial membrane respiratory chain NADH dehydrogenase (Complex I) which catalyzes electron transfer from NADH through the respiratory chain, using ubiquinone as an electron acceptor. Essential for the catalytic activity and assembly of complex I.</text>
</comment>
<keyword evidence="12 15" id="KW-0496">Mitochondrion</keyword>
<evidence type="ECO:0000256" key="12">
    <source>
        <dbReference type="ARBA" id="ARBA00023128"/>
    </source>
</evidence>
<keyword evidence="6 15" id="KW-0679">Respiratory chain</keyword>
<keyword evidence="13 15" id="KW-0472">Membrane</keyword>
<evidence type="ECO:0000256" key="3">
    <source>
        <dbReference type="ARBA" id="ARBA00012944"/>
    </source>
</evidence>
<dbReference type="AlphaFoldDB" id="A0A5S9H8J0"/>
<evidence type="ECO:0000256" key="5">
    <source>
        <dbReference type="ARBA" id="ARBA00022448"/>
    </source>
</evidence>